<evidence type="ECO:0000256" key="5">
    <source>
        <dbReference type="ARBA" id="ARBA00022837"/>
    </source>
</evidence>
<dbReference type="EC" id="3.5.1.19" evidence="7"/>
<accession>A0A6M2D4R8</accession>
<dbReference type="InterPro" id="IPR002048">
    <property type="entry name" value="EF_hand_dom"/>
</dbReference>
<dbReference type="InterPro" id="IPR011992">
    <property type="entry name" value="EF-hand-dom_pair"/>
</dbReference>
<name>A0A6M2D4R8_RHIMP</name>
<dbReference type="Pfam" id="PF00857">
    <property type="entry name" value="Isochorismatase"/>
    <property type="match status" value="1"/>
</dbReference>
<keyword evidence="3" id="KW-0479">Metal-binding</keyword>
<keyword evidence="4" id="KW-0378">Hydrolase</keyword>
<dbReference type="PROSITE" id="PS50222">
    <property type="entry name" value="EF_HAND_2"/>
    <property type="match status" value="1"/>
</dbReference>
<dbReference type="GO" id="GO:0008936">
    <property type="term" value="F:nicotinamidase activity"/>
    <property type="evidence" value="ECO:0007669"/>
    <property type="project" value="UniProtKB-EC"/>
</dbReference>
<keyword evidence="5" id="KW-0106">Calcium</keyword>
<dbReference type="CDD" id="cd01011">
    <property type="entry name" value="nicotinamidase"/>
    <property type="match status" value="1"/>
</dbReference>
<reference evidence="10" key="1">
    <citation type="submission" date="2019-09" db="EMBL/GenBank/DDBJ databases">
        <title>Organ-specific transcriptomic study of the physiology of the cattle tick, Rhipicephalus microplus.</title>
        <authorList>
            <person name="Tirloni L."/>
            <person name="Braz G."/>
            <person name="Gandara A.C.P."/>
            <person name="Sabadin G.A."/>
            <person name="da Silva R.M."/>
            <person name="Guizzo M.G."/>
            <person name="Machado J.A."/>
            <person name="Costa E.P."/>
            <person name="Gomes H.F."/>
            <person name="Moraes J."/>
            <person name="Mota M.B.S."/>
            <person name="Mesquita R.D."/>
            <person name="Alvarenga P.H."/>
            <person name="Alves F."/>
            <person name="Seixas A."/>
            <person name="da Fonseca R.N."/>
            <person name="Fogaca A."/>
            <person name="Logullo C."/>
            <person name="Tanaka A."/>
            <person name="Daffre S."/>
            <person name="Termignoni C."/>
            <person name="Vaz I.S.Jr."/>
            <person name="Oliveira P.L."/>
            <person name="Ribeiro J.M."/>
        </authorList>
    </citation>
    <scope>NUCLEOTIDE SEQUENCE</scope>
    <source>
        <strain evidence="10">Porto Alegre</strain>
    </source>
</reference>
<dbReference type="AlphaFoldDB" id="A0A6M2D4R8"/>
<evidence type="ECO:0000256" key="2">
    <source>
        <dbReference type="ARBA" id="ARBA00022642"/>
    </source>
</evidence>
<evidence type="ECO:0000256" key="8">
    <source>
        <dbReference type="ARBA" id="ARBA00043224"/>
    </source>
</evidence>
<proteinExistence type="inferred from homology"/>
<evidence type="ECO:0000256" key="4">
    <source>
        <dbReference type="ARBA" id="ARBA00022801"/>
    </source>
</evidence>
<dbReference type="VEuPathDB" id="VectorBase:LOC119177267"/>
<dbReference type="InterPro" id="IPR000868">
    <property type="entry name" value="Isochorismatase-like_dom"/>
</dbReference>
<evidence type="ECO:0000256" key="1">
    <source>
        <dbReference type="ARBA" id="ARBA00006336"/>
    </source>
</evidence>
<dbReference type="PANTHER" id="PTHR11080">
    <property type="entry name" value="PYRAZINAMIDASE/NICOTINAMIDASE"/>
    <property type="match status" value="1"/>
</dbReference>
<evidence type="ECO:0000256" key="7">
    <source>
        <dbReference type="ARBA" id="ARBA00039017"/>
    </source>
</evidence>
<evidence type="ECO:0000256" key="6">
    <source>
        <dbReference type="ARBA" id="ARBA00037900"/>
    </source>
</evidence>
<comment type="similarity">
    <text evidence="1">Belongs to the isochorismatase family.</text>
</comment>
<dbReference type="PANTHER" id="PTHR11080:SF2">
    <property type="entry name" value="LD05707P"/>
    <property type="match status" value="1"/>
</dbReference>
<dbReference type="Gene3D" id="3.40.50.850">
    <property type="entry name" value="Isochorismatase-like"/>
    <property type="match status" value="1"/>
</dbReference>
<evidence type="ECO:0000256" key="3">
    <source>
        <dbReference type="ARBA" id="ARBA00022723"/>
    </source>
</evidence>
<sequence>MSKLELYKPKSPKEWFSEITTSHQDAILKEDFSAFLSSLFTDFDELSAGEKEHAITLLFETFDCDHDGKIDSSEFETLWTQWVQVILCPKSALIVVDVQNDFISGNLSVKNLDENRDPAGIVPIINDLVENVPWKLIVYSQDWHPQDHISFFENKDRRPFHASSKVNAGDAKVFDTVMFADAVRRTGCIEQTLWPAHCIQDTWGAELHKDLKVCDGALIIRKGTSPDVDSYSAFWDNDKRSCTILDKKLKAQEITDVFVCGVAYDVCVASTASHALQLGYRTIIVDDASCGTSAAATEATKNRLAAQHCMVLSSSKVNKLVSHGLRPLHLGIQLAVAIAAKNK</sequence>
<dbReference type="Gene3D" id="1.10.238.10">
    <property type="entry name" value="EF-hand"/>
    <property type="match status" value="1"/>
</dbReference>
<dbReference type="SUPFAM" id="SSF47473">
    <property type="entry name" value="EF-hand"/>
    <property type="match status" value="1"/>
</dbReference>
<keyword evidence="2" id="KW-0662">Pyridine nucleotide biosynthesis</keyword>
<dbReference type="OrthoDB" id="167809at2759"/>
<comment type="pathway">
    <text evidence="6">Cofactor biosynthesis; nicotinate biosynthesis; nicotinate from nicotinamide: step 1/1.</text>
</comment>
<dbReference type="SUPFAM" id="SSF52499">
    <property type="entry name" value="Isochorismatase-like hydrolases"/>
    <property type="match status" value="1"/>
</dbReference>
<dbReference type="InterPro" id="IPR036380">
    <property type="entry name" value="Isochorismatase-like_sf"/>
</dbReference>
<dbReference type="InterPro" id="IPR018247">
    <property type="entry name" value="EF_Hand_1_Ca_BS"/>
</dbReference>
<evidence type="ECO:0000313" key="10">
    <source>
        <dbReference type="EMBL" id="NOV40814.1"/>
    </source>
</evidence>
<dbReference type="GO" id="GO:0005509">
    <property type="term" value="F:calcium ion binding"/>
    <property type="evidence" value="ECO:0007669"/>
    <property type="project" value="InterPro"/>
</dbReference>
<evidence type="ECO:0000259" key="9">
    <source>
        <dbReference type="PROSITE" id="PS50222"/>
    </source>
</evidence>
<dbReference type="PROSITE" id="PS00018">
    <property type="entry name" value="EF_HAND_1"/>
    <property type="match status" value="1"/>
</dbReference>
<dbReference type="InterPro" id="IPR052347">
    <property type="entry name" value="Isochorismatase_Nicotinamidase"/>
</dbReference>
<dbReference type="EMBL" id="GHWJ01008077">
    <property type="protein sequence ID" value="NOV40814.1"/>
    <property type="molecule type" value="Transcribed_RNA"/>
</dbReference>
<dbReference type="GO" id="GO:0019363">
    <property type="term" value="P:pyridine nucleotide biosynthetic process"/>
    <property type="evidence" value="ECO:0007669"/>
    <property type="project" value="UniProtKB-KW"/>
</dbReference>
<protein>
    <recommendedName>
        <fullName evidence="7">nicotinamidase</fullName>
        <ecNumber evidence="7">3.5.1.19</ecNumber>
    </recommendedName>
    <alternativeName>
        <fullName evidence="8">Nicotinamide deamidase</fullName>
    </alternativeName>
</protein>
<feature type="domain" description="EF-hand" evidence="9">
    <location>
        <begin position="50"/>
        <end position="85"/>
    </location>
</feature>
<organism evidence="10">
    <name type="scientific">Rhipicephalus microplus</name>
    <name type="common">Cattle tick</name>
    <name type="synonym">Boophilus microplus</name>
    <dbReference type="NCBI Taxonomy" id="6941"/>
    <lineage>
        <taxon>Eukaryota</taxon>
        <taxon>Metazoa</taxon>
        <taxon>Ecdysozoa</taxon>
        <taxon>Arthropoda</taxon>
        <taxon>Chelicerata</taxon>
        <taxon>Arachnida</taxon>
        <taxon>Acari</taxon>
        <taxon>Parasitiformes</taxon>
        <taxon>Ixodida</taxon>
        <taxon>Ixodoidea</taxon>
        <taxon>Ixodidae</taxon>
        <taxon>Rhipicephalinae</taxon>
        <taxon>Rhipicephalus</taxon>
        <taxon>Boophilus</taxon>
    </lineage>
</organism>